<evidence type="ECO:0000259" key="7">
    <source>
        <dbReference type="PROSITE" id="PS51999"/>
    </source>
</evidence>
<dbReference type="GO" id="GO:0008270">
    <property type="term" value="F:zinc ion binding"/>
    <property type="evidence" value="ECO:0007669"/>
    <property type="project" value="UniProtKB-KW"/>
</dbReference>
<evidence type="ECO:0000256" key="4">
    <source>
        <dbReference type="PROSITE-ProRule" id="PRU01343"/>
    </source>
</evidence>
<gene>
    <name evidence="8" type="ORF">DEBURN_LOCUS4841</name>
</gene>
<comment type="caution">
    <text evidence="8">The sequence shown here is derived from an EMBL/GenBank/DDBJ whole genome shotgun (WGS) entry which is preliminary data.</text>
</comment>
<evidence type="ECO:0000313" key="9">
    <source>
        <dbReference type="Proteomes" id="UP000789706"/>
    </source>
</evidence>
<organism evidence="8 9">
    <name type="scientific">Diversispora eburnea</name>
    <dbReference type="NCBI Taxonomy" id="1213867"/>
    <lineage>
        <taxon>Eukaryota</taxon>
        <taxon>Fungi</taxon>
        <taxon>Fungi incertae sedis</taxon>
        <taxon>Mucoromycota</taxon>
        <taxon>Glomeromycotina</taxon>
        <taxon>Glomeromycetes</taxon>
        <taxon>Diversisporales</taxon>
        <taxon>Diversisporaceae</taxon>
        <taxon>Diversispora</taxon>
    </lineage>
</organism>
<keyword evidence="3" id="KW-0862">Zinc</keyword>
<feature type="coiled-coil region" evidence="5">
    <location>
        <begin position="289"/>
        <end position="351"/>
    </location>
</feature>
<feature type="domain" description="GRF-type" evidence="7">
    <location>
        <begin position="62"/>
        <end position="105"/>
    </location>
</feature>
<keyword evidence="1" id="KW-0479">Metal-binding</keyword>
<keyword evidence="9" id="KW-1185">Reference proteome</keyword>
<reference evidence="8" key="1">
    <citation type="submission" date="2021-06" db="EMBL/GenBank/DDBJ databases">
        <authorList>
            <person name="Kallberg Y."/>
            <person name="Tangrot J."/>
            <person name="Rosling A."/>
        </authorList>
    </citation>
    <scope>NUCLEOTIDE SEQUENCE</scope>
    <source>
        <strain evidence="8">AZ414A</strain>
    </source>
</reference>
<evidence type="ECO:0000256" key="6">
    <source>
        <dbReference type="SAM" id="MobiDB-lite"/>
    </source>
</evidence>
<dbReference type="OrthoDB" id="430051at2759"/>
<dbReference type="AlphaFoldDB" id="A0A9N8ZQF9"/>
<evidence type="ECO:0000256" key="3">
    <source>
        <dbReference type="ARBA" id="ARBA00022833"/>
    </source>
</evidence>
<name>A0A9N8ZQF9_9GLOM</name>
<dbReference type="Proteomes" id="UP000789706">
    <property type="component" value="Unassembled WGS sequence"/>
</dbReference>
<dbReference type="InterPro" id="IPR010666">
    <property type="entry name" value="Znf_GRF"/>
</dbReference>
<keyword evidence="5" id="KW-0175">Coiled coil</keyword>
<feature type="compositionally biased region" description="Low complexity" evidence="6">
    <location>
        <begin position="176"/>
        <end position="194"/>
    </location>
</feature>
<evidence type="ECO:0000256" key="1">
    <source>
        <dbReference type="ARBA" id="ARBA00022723"/>
    </source>
</evidence>
<dbReference type="PROSITE" id="PS51999">
    <property type="entry name" value="ZF_GRF"/>
    <property type="match status" value="1"/>
</dbReference>
<evidence type="ECO:0000313" key="8">
    <source>
        <dbReference type="EMBL" id="CAG8504321.1"/>
    </source>
</evidence>
<accession>A0A9N8ZQF9</accession>
<evidence type="ECO:0000256" key="2">
    <source>
        <dbReference type="ARBA" id="ARBA00022771"/>
    </source>
</evidence>
<protein>
    <submittedName>
        <fullName evidence="8">2544_t:CDS:1</fullName>
    </submittedName>
</protein>
<dbReference type="Pfam" id="PF06839">
    <property type="entry name" value="Zn_ribbon_GRF"/>
    <property type="match status" value="1"/>
</dbReference>
<feature type="region of interest" description="Disordered" evidence="6">
    <location>
        <begin position="176"/>
        <end position="196"/>
    </location>
</feature>
<evidence type="ECO:0000256" key="5">
    <source>
        <dbReference type="SAM" id="Coils"/>
    </source>
</evidence>
<proteinExistence type="predicted"/>
<dbReference type="EMBL" id="CAJVPK010000395">
    <property type="protein sequence ID" value="CAG8504321.1"/>
    <property type="molecule type" value="Genomic_DNA"/>
</dbReference>
<keyword evidence="2 4" id="KW-0863">Zinc-finger</keyword>
<sequence>MPFDSAQPVNFFGELSLSSDSSTPQEDSQLIPIPEVSTHEALNVSVSPTPRSRVREREVRKCNHGDLAILRVVKKGGQNHGRKFYSCPHFPKGASCDYFCWEEPEYLPGGYPSIFNRRRISMQKMTRGVTRIPQHSFTNVANDANDDNNDDNNDINNVNKVIIIEEEEKFHVATASSNNINDTNDTNNTNDADNGNVVTEPYDDLSDLRPEDVDPTWLQSVIEEEEQLRAALPEPETKSICPTYKGKTGALFSLKAYENWEKVPKFTPEQFRDVIVNHFMTHEGKEKNINEIFLQKDKALKDLEKTQEEVDTLKKELERSKLETNVEITQKRLLQHEKNQLEEENRKLKKRRL</sequence>